<keyword evidence="2" id="KW-1185">Reference proteome</keyword>
<dbReference type="OrthoDB" id="8063677at2759"/>
<reference evidence="1" key="1">
    <citation type="submission" date="2021-06" db="EMBL/GenBank/DDBJ databases">
        <authorList>
            <person name="Hodson N. C."/>
            <person name="Mongue J. A."/>
            <person name="Jaron S. K."/>
        </authorList>
    </citation>
    <scope>NUCLEOTIDE SEQUENCE</scope>
</reference>
<evidence type="ECO:0008006" key="3">
    <source>
        <dbReference type="Google" id="ProtNLM"/>
    </source>
</evidence>
<feature type="non-terminal residue" evidence="1">
    <location>
        <position position="52"/>
    </location>
</feature>
<protein>
    <recommendedName>
        <fullName evidence="3">DUF4219 domain-containing protein</fullName>
    </recommendedName>
</protein>
<sequence length="52" mass="5970">MATRVRPESIEKLTGNNYTLWRLNVSLMLEAAKLLKVVNGTDIRHTTDKDKQ</sequence>
<accession>A0A8J2LHM6</accession>
<evidence type="ECO:0000313" key="1">
    <source>
        <dbReference type="EMBL" id="CAG7833289.1"/>
    </source>
</evidence>
<dbReference type="EMBL" id="CAJVCH010569617">
    <property type="protein sequence ID" value="CAG7833289.1"/>
    <property type="molecule type" value="Genomic_DNA"/>
</dbReference>
<evidence type="ECO:0000313" key="2">
    <source>
        <dbReference type="Proteomes" id="UP000708208"/>
    </source>
</evidence>
<dbReference type="Proteomes" id="UP000708208">
    <property type="component" value="Unassembled WGS sequence"/>
</dbReference>
<gene>
    <name evidence="1" type="ORF">AFUS01_LOCUS42928</name>
</gene>
<organism evidence="1 2">
    <name type="scientific">Allacma fusca</name>
    <dbReference type="NCBI Taxonomy" id="39272"/>
    <lineage>
        <taxon>Eukaryota</taxon>
        <taxon>Metazoa</taxon>
        <taxon>Ecdysozoa</taxon>
        <taxon>Arthropoda</taxon>
        <taxon>Hexapoda</taxon>
        <taxon>Collembola</taxon>
        <taxon>Symphypleona</taxon>
        <taxon>Sminthuridae</taxon>
        <taxon>Allacma</taxon>
    </lineage>
</organism>
<comment type="caution">
    <text evidence="1">The sequence shown here is derived from an EMBL/GenBank/DDBJ whole genome shotgun (WGS) entry which is preliminary data.</text>
</comment>
<dbReference type="AlphaFoldDB" id="A0A8J2LHM6"/>
<name>A0A8J2LHM6_9HEXA</name>
<proteinExistence type="predicted"/>